<dbReference type="AlphaFoldDB" id="A0A7X1ZB47"/>
<sequence>MVRQYKIHTDLTSENDKVWDMTDGIIRFYQPSDFGLINITNVWQSQGVGIIGNSSISHPELSFKLETFGDSLEDNYRIFNSFINDILSQKYVTLEYTNELGTYFGDIELSKVSKTEAYGFNGTFSEEIAFNPINLWYTFEDLKFSNIDSAQGTRNQKIHANSQLSLKKFRGANISAFVDLSIDDIVSQSKRINVNTLTVPFRVVVDNATSDTMSFGSDYDRQLNKVSELTKRGYNVIIEPYPYIADGSIPETQWIPSNTDNFFTNWQAICDRIGAIAQKYNGKYYIASNLVNVESYSDKWVSLINALKAKYTAPMIYRTNYWVTASWAPDTITAYQNKLNNPLFGLVDEIAIAGYFELTDKDVPTVDELKQAILNVPIYNRGQNIFSEIKAFNDKWKKKIFFGELGIAPYKGASATPWKYDYPSSDYNETVQANWYQAWYETFQDYDWFNGFSIFLLGSENLFTITPLGEKTLNTLNSRRNPNVVYPNLNLLDGTSSIFKNATILSGQSSFVLYGDLGKFKSNTVTISAFLDLTNSSYDAKIQLWTNSGVIAGSVVKAGQTGYSIGYGIIPSSFTASNIAIRTENVSISTTIPYFGLKMELGSTATPWVPSKSEASSNDFDNLNDLYTYNYVYVQEDNIERFAKWKISQDIFSIEAKLIPNKRATTFGIRFLDEQFNEYSAIIFNNSSNATPESVILNTDYNNEYYQSKVQGTNVFVNAFSNIDFSRYRTRQFKTGSMEIVGLAKIEINVKRKVDFV</sequence>
<dbReference type="Gene3D" id="3.20.20.80">
    <property type="entry name" value="Glycosidases"/>
    <property type="match status" value="1"/>
</dbReference>
<evidence type="ECO:0000313" key="4">
    <source>
        <dbReference type="Proteomes" id="UP000439550"/>
    </source>
</evidence>
<dbReference type="InterPro" id="IPR048272">
    <property type="entry name" value="Dit_C"/>
</dbReference>
<evidence type="ECO:0000313" key="3">
    <source>
        <dbReference type="EMBL" id="MQW40639.1"/>
    </source>
</evidence>
<dbReference type="EMBL" id="WITJ01000026">
    <property type="protein sequence ID" value="MQW40639.1"/>
    <property type="molecule type" value="Genomic_DNA"/>
</dbReference>
<dbReference type="InterPro" id="IPR031899">
    <property type="entry name" value="Dit_N"/>
</dbReference>
<dbReference type="Pfam" id="PF16774">
    <property type="entry name" value="Dit_N"/>
    <property type="match status" value="1"/>
</dbReference>
<feature type="domain" description="Distal tail protein C-terminal" evidence="2">
    <location>
        <begin position="628"/>
        <end position="757"/>
    </location>
</feature>
<feature type="domain" description="Distal tail protein N-terminal" evidence="1">
    <location>
        <begin position="2"/>
        <end position="132"/>
    </location>
</feature>
<dbReference type="RefSeq" id="WP_153497255.1">
    <property type="nucleotide sequence ID" value="NZ_CBCRWP010000028.1"/>
</dbReference>
<dbReference type="SUPFAM" id="SSF51445">
    <property type="entry name" value="(Trans)glycosidases"/>
    <property type="match status" value="1"/>
</dbReference>
<dbReference type="InterPro" id="IPR017853">
    <property type="entry name" value="GH"/>
</dbReference>
<keyword evidence="4" id="KW-1185">Reference proteome</keyword>
<reference evidence="3 4" key="1">
    <citation type="submission" date="2019-10" db="EMBL/GenBank/DDBJ databases">
        <authorList>
            <person name="Dong K."/>
        </authorList>
    </citation>
    <scope>NUCLEOTIDE SEQUENCE [LARGE SCALE GENOMIC DNA]</scope>
    <source>
        <strain evidence="3 4">DSM 28960</strain>
    </source>
</reference>
<name>A0A7X1ZB47_9LACT</name>
<organism evidence="3 4">
    <name type="scientific">Lactococcus hircilactis</name>
    <dbReference type="NCBI Taxonomy" id="1494462"/>
    <lineage>
        <taxon>Bacteria</taxon>
        <taxon>Bacillati</taxon>
        <taxon>Bacillota</taxon>
        <taxon>Bacilli</taxon>
        <taxon>Lactobacillales</taxon>
        <taxon>Streptococcaceae</taxon>
        <taxon>Lactococcus</taxon>
    </lineage>
</organism>
<dbReference type="Proteomes" id="UP000439550">
    <property type="component" value="Unassembled WGS sequence"/>
</dbReference>
<dbReference type="InterPro" id="IPR055151">
    <property type="entry name" value="GH113"/>
</dbReference>
<accession>A0A7X1ZB47</accession>
<proteinExistence type="predicted"/>
<gene>
    <name evidence="3" type="ORF">GHI93_12010</name>
</gene>
<dbReference type="Gene3D" id="2.40.30.210">
    <property type="match status" value="2"/>
</dbReference>
<dbReference type="Pfam" id="PF21766">
    <property type="entry name" value="Dit_C"/>
    <property type="match status" value="1"/>
</dbReference>
<dbReference type="OrthoDB" id="9773531at2"/>
<comment type="caution">
    <text evidence="3">The sequence shown here is derived from an EMBL/GenBank/DDBJ whole genome shotgun (WGS) entry which is preliminary data.</text>
</comment>
<dbReference type="Gene3D" id="2.60.120.880">
    <property type="match status" value="1"/>
</dbReference>
<evidence type="ECO:0000259" key="1">
    <source>
        <dbReference type="Pfam" id="PF16774"/>
    </source>
</evidence>
<evidence type="ECO:0000259" key="2">
    <source>
        <dbReference type="Pfam" id="PF21766"/>
    </source>
</evidence>
<dbReference type="Pfam" id="PF22612">
    <property type="entry name" value="GH113"/>
    <property type="match status" value="1"/>
</dbReference>
<protein>
    <submittedName>
        <fullName evidence="3">Uncharacterized protein</fullName>
    </submittedName>
</protein>